<dbReference type="Pfam" id="PF18049">
    <property type="entry name" value="DNA_pol_P_Exo"/>
    <property type="match status" value="1"/>
</dbReference>
<dbReference type="KEGG" id="lak:106168760"/>
<dbReference type="Proteomes" id="UP000085678">
    <property type="component" value="Unplaced"/>
</dbReference>
<protein>
    <submittedName>
        <fullName evidence="5">DNA polymerase nu</fullName>
    </submittedName>
</protein>
<dbReference type="InterPro" id="IPR001098">
    <property type="entry name" value="DNA-dir_DNA_pol_A_palm_dom"/>
</dbReference>
<evidence type="ECO:0000256" key="1">
    <source>
        <dbReference type="ARBA" id="ARBA00022705"/>
    </source>
</evidence>
<dbReference type="InterPro" id="IPR043502">
    <property type="entry name" value="DNA/RNA_pol_sf"/>
</dbReference>
<dbReference type="RefSeq" id="XP_013403383.1">
    <property type="nucleotide sequence ID" value="XM_013547929.1"/>
</dbReference>
<dbReference type="GO" id="GO:0003887">
    <property type="term" value="F:DNA-directed DNA polymerase activity"/>
    <property type="evidence" value="ECO:0007669"/>
    <property type="project" value="InterPro"/>
</dbReference>
<dbReference type="InterPro" id="IPR040940">
    <property type="entry name" value="DNA_pol_P_Exo"/>
</dbReference>
<dbReference type="InParanoid" id="A0A1S3IZE0"/>
<feature type="compositionally biased region" description="Basic and acidic residues" evidence="2">
    <location>
        <begin position="95"/>
        <end position="112"/>
    </location>
</feature>
<dbReference type="Gene3D" id="3.30.420.10">
    <property type="entry name" value="Ribonuclease H-like superfamily/Ribonuclease H"/>
    <property type="match status" value="1"/>
</dbReference>
<name>A0A1S3IZE0_LINAN</name>
<dbReference type="STRING" id="7574.A0A1S3IZE0"/>
<evidence type="ECO:0000256" key="2">
    <source>
        <dbReference type="SAM" id="MobiDB-lite"/>
    </source>
</evidence>
<feature type="compositionally biased region" description="Polar residues" evidence="2">
    <location>
        <begin position="146"/>
        <end position="164"/>
    </location>
</feature>
<feature type="domain" description="DNA-directed DNA polymerase family A palm" evidence="3">
    <location>
        <begin position="912"/>
        <end position="1118"/>
    </location>
</feature>
<dbReference type="Gene3D" id="3.30.70.370">
    <property type="match status" value="1"/>
</dbReference>
<accession>A0A1S3IZE0</accession>
<dbReference type="GO" id="GO:0006261">
    <property type="term" value="P:DNA-templated DNA replication"/>
    <property type="evidence" value="ECO:0007669"/>
    <property type="project" value="InterPro"/>
</dbReference>
<dbReference type="FunFam" id="1.10.150.20:FF:000002">
    <property type="entry name" value="DNA polymerase I"/>
    <property type="match status" value="1"/>
</dbReference>
<dbReference type="InterPro" id="IPR002298">
    <property type="entry name" value="DNA_polymerase_A"/>
</dbReference>
<dbReference type="PANTHER" id="PTHR10133:SF27">
    <property type="entry name" value="DNA POLYMERASE NU"/>
    <property type="match status" value="1"/>
</dbReference>
<keyword evidence="1" id="KW-0235">DNA replication</keyword>
<dbReference type="Gene3D" id="1.10.150.20">
    <property type="entry name" value="5' to 3' exonuclease, C-terminal subdomain"/>
    <property type="match status" value="1"/>
</dbReference>
<evidence type="ECO:0000313" key="5">
    <source>
        <dbReference type="RefSeq" id="XP_013403383.1"/>
    </source>
</evidence>
<gene>
    <name evidence="5" type="primary">LOC106168760</name>
</gene>
<keyword evidence="4" id="KW-1185">Reference proteome</keyword>
<dbReference type="AlphaFoldDB" id="A0A1S3IZE0"/>
<feature type="region of interest" description="Disordered" evidence="2">
    <location>
        <begin position="146"/>
        <end position="167"/>
    </location>
</feature>
<sequence>MSVSDCILTPAKRPPHPKLVKYWSQDGELIFQSMLKEQEHNYGSKTNRECQRERFTHVPDQYYSSIYSETFGTPIPSLNTDTHSSYDSNLNLSDISHRDKGSADRQEQERKQGHLAGEPVQNHLPSFENVRYIMSGSRATQANYVQSQENTSYQNDWQPGQEHSTGTKRQEVWLRQTDDNFGSVINDYFKAKEFDSSQNTSSGKGNINYQSQAGSSTSAQYVETNLDPFLKETVMSPPLDLSGESSSAISETQLTSQDLFTTQGTDSANEFSQFNTDRSLTYYLPLYHSNTPDLPDSSTAEAFIHQECLRNRSDRYPETPKSCPNIARKQLQDHYPSTMCLTNISETHTSPYLKPNGLVDDAEVNQLTHFKNDENQLPAFTIPVKLQQQQKVDIANKTHTSSIAKRLLQKKITDMYKKDVHCHQDIMKKTPISSITKRLLQQKDMPNSSSKKVHTSPLEKTCDDMKRDVLKVKDVNIPTSQTGKSFKVPYKKNKNDTACNNQSKICEDTPMKVNKKIQQLANLSSDERHQLLGKLLLADEIAMTLLYADGSSQLREPTARKKRGIVPEDQEAVSMVLAYQSKENIQPSIAGVKRANSLLYVAFPLCSEDEECFKWSRSATCTLMAAKCRKICFDSQELMSTLISKLDLDPKTVISQWLVFDPRICCWILDPDQPPCTFTQMLKSLQDTGLSIPEGDSTEPVCEDLCSLGPVMQVLYQKLSSRHLWDLYTKLEMPLTTMLAVMELRRIQVDTSCFLKSGDLLKKKLTKLELAANVAAGHSFSINSHSQLRQVLFEELKLDAKLPKKAKIAKTSVGQQKSTSEAVLSQLKDLHPLPKIVLEYRQLQKLKSTYIDGMLAFVENGYLSTHWDQTAAATGRLTSTSPNIQAIPKLPVVLTGVNITEKEDEKEQQVFARDPFVSRDGWSFLAADFSQIELRLLAHLSDDTVLLGCFNRDGESDIFVELTALWLCKAADDVSMMEREQTKRVVYSVMYGVGKNSLADYLKMSPNEAKAIMTSFLVKFPGVNMFTRKCIEQCRTNGYVCTIFKRRRWFPNIKHPSPMLRAQAERQAVNFCVQGSAADLCKAAMLQVEHTLSARAHLSAQLLVQIHDELLLEVPDSEIEETKGVIRGIMESSEGLCGDMTHLKLPLKVSLSCGKTWGHMTPC</sequence>
<dbReference type="Pfam" id="PF00476">
    <property type="entry name" value="DNA_pol_A"/>
    <property type="match status" value="1"/>
</dbReference>
<feature type="region of interest" description="Disordered" evidence="2">
    <location>
        <begin position="89"/>
        <end position="124"/>
    </location>
</feature>
<dbReference type="OrthoDB" id="275278at2759"/>
<reference evidence="5" key="1">
    <citation type="submission" date="2025-08" db="UniProtKB">
        <authorList>
            <consortium name="RefSeq"/>
        </authorList>
    </citation>
    <scope>IDENTIFICATION</scope>
    <source>
        <tissue evidence="5">Gonads</tissue>
    </source>
</reference>
<dbReference type="PANTHER" id="PTHR10133">
    <property type="entry name" value="DNA POLYMERASE I"/>
    <property type="match status" value="1"/>
</dbReference>
<dbReference type="SMART" id="SM00482">
    <property type="entry name" value="POLAc"/>
    <property type="match status" value="1"/>
</dbReference>
<evidence type="ECO:0000313" key="4">
    <source>
        <dbReference type="Proteomes" id="UP000085678"/>
    </source>
</evidence>
<dbReference type="PRINTS" id="PR00868">
    <property type="entry name" value="DNAPOLI"/>
</dbReference>
<evidence type="ECO:0000259" key="3">
    <source>
        <dbReference type="SMART" id="SM00482"/>
    </source>
</evidence>
<dbReference type="GeneID" id="106168760"/>
<dbReference type="Gene3D" id="1.20.1060.10">
    <property type="entry name" value="Taq DNA Polymerase, Chain T, domain 4"/>
    <property type="match status" value="1"/>
</dbReference>
<dbReference type="InterPro" id="IPR036397">
    <property type="entry name" value="RNaseH_sf"/>
</dbReference>
<proteinExistence type="predicted"/>
<dbReference type="CDD" id="cd08638">
    <property type="entry name" value="DNA_pol_A_theta"/>
    <property type="match status" value="1"/>
</dbReference>
<organism evidence="4 5">
    <name type="scientific">Lingula anatina</name>
    <name type="common">Brachiopod</name>
    <name type="synonym">Lingula unguis</name>
    <dbReference type="NCBI Taxonomy" id="7574"/>
    <lineage>
        <taxon>Eukaryota</taxon>
        <taxon>Metazoa</taxon>
        <taxon>Spiralia</taxon>
        <taxon>Lophotrochozoa</taxon>
        <taxon>Brachiopoda</taxon>
        <taxon>Linguliformea</taxon>
        <taxon>Lingulata</taxon>
        <taxon>Lingulida</taxon>
        <taxon>Linguloidea</taxon>
        <taxon>Lingulidae</taxon>
        <taxon>Lingula</taxon>
    </lineage>
</organism>
<dbReference type="GO" id="GO:0003677">
    <property type="term" value="F:DNA binding"/>
    <property type="evidence" value="ECO:0007669"/>
    <property type="project" value="InterPro"/>
</dbReference>
<dbReference type="SUPFAM" id="SSF56672">
    <property type="entry name" value="DNA/RNA polymerases"/>
    <property type="match status" value="1"/>
</dbReference>
<dbReference type="GO" id="GO:0006302">
    <property type="term" value="P:double-strand break repair"/>
    <property type="evidence" value="ECO:0007669"/>
    <property type="project" value="TreeGrafter"/>
</dbReference>